<evidence type="ECO:0000313" key="14">
    <source>
        <dbReference type="Proteomes" id="UP000824176"/>
    </source>
</evidence>
<proteinExistence type="predicted"/>
<dbReference type="CDD" id="cd00402">
    <property type="entry name" value="Riboflavin_synthase_like"/>
    <property type="match status" value="1"/>
</dbReference>
<accession>A0A9D2GSX2</accession>
<dbReference type="NCBIfam" id="TIGR00187">
    <property type="entry name" value="ribE"/>
    <property type="match status" value="1"/>
</dbReference>
<comment type="catalytic activity">
    <reaction evidence="1">
        <text>2 6,7-dimethyl-8-(1-D-ribityl)lumazine + H(+) = 5-amino-6-(D-ribitylamino)uracil + riboflavin</text>
        <dbReference type="Rhea" id="RHEA:20772"/>
        <dbReference type="ChEBI" id="CHEBI:15378"/>
        <dbReference type="ChEBI" id="CHEBI:15934"/>
        <dbReference type="ChEBI" id="CHEBI:57986"/>
        <dbReference type="ChEBI" id="CHEBI:58201"/>
        <dbReference type="EC" id="2.5.1.9"/>
    </reaction>
</comment>
<feature type="repeat" description="Lumazine-binding" evidence="11">
    <location>
        <begin position="97"/>
        <end position="193"/>
    </location>
</feature>
<dbReference type="FunFam" id="2.40.30.20:FF:000004">
    <property type="entry name" value="Riboflavin synthase, alpha subunit"/>
    <property type="match status" value="1"/>
</dbReference>
<evidence type="ECO:0000259" key="12">
    <source>
        <dbReference type="PROSITE" id="PS51177"/>
    </source>
</evidence>
<feature type="domain" description="Lumazine-binding" evidence="12">
    <location>
        <begin position="97"/>
        <end position="193"/>
    </location>
</feature>
<reference evidence="13" key="2">
    <citation type="submission" date="2021-04" db="EMBL/GenBank/DDBJ databases">
        <authorList>
            <person name="Gilroy R."/>
        </authorList>
    </citation>
    <scope>NUCLEOTIDE SEQUENCE</scope>
    <source>
        <strain evidence="13">ChiW4-1371</strain>
    </source>
</reference>
<evidence type="ECO:0000256" key="10">
    <source>
        <dbReference type="NCBIfam" id="TIGR00187"/>
    </source>
</evidence>
<dbReference type="InterPro" id="IPR026017">
    <property type="entry name" value="Lumazine-bd_dom"/>
</dbReference>
<reference evidence="13" key="1">
    <citation type="journal article" date="2021" name="PeerJ">
        <title>Extensive microbial diversity within the chicken gut microbiome revealed by metagenomics and culture.</title>
        <authorList>
            <person name="Gilroy R."/>
            <person name="Ravi A."/>
            <person name="Getino M."/>
            <person name="Pursley I."/>
            <person name="Horton D.L."/>
            <person name="Alikhan N.F."/>
            <person name="Baker D."/>
            <person name="Gharbi K."/>
            <person name="Hall N."/>
            <person name="Watson M."/>
            <person name="Adriaenssens E.M."/>
            <person name="Foster-Nyarko E."/>
            <person name="Jarju S."/>
            <person name="Secka A."/>
            <person name="Antonio M."/>
            <person name="Oren A."/>
            <person name="Chaudhuri R.R."/>
            <person name="La Ragione R."/>
            <person name="Hildebrand F."/>
            <person name="Pallen M.J."/>
        </authorList>
    </citation>
    <scope>NUCLEOTIDE SEQUENCE</scope>
    <source>
        <strain evidence="13">ChiW4-1371</strain>
    </source>
</reference>
<dbReference type="PANTHER" id="PTHR21098">
    <property type="entry name" value="RIBOFLAVIN SYNTHASE ALPHA CHAIN"/>
    <property type="match status" value="1"/>
</dbReference>
<dbReference type="Proteomes" id="UP000824176">
    <property type="component" value="Unassembled WGS sequence"/>
</dbReference>
<gene>
    <name evidence="13" type="ORF">H9804_05595</name>
</gene>
<dbReference type="SUPFAM" id="SSF63380">
    <property type="entry name" value="Riboflavin synthase domain-like"/>
    <property type="match status" value="2"/>
</dbReference>
<evidence type="ECO:0000256" key="2">
    <source>
        <dbReference type="ARBA" id="ARBA00002803"/>
    </source>
</evidence>
<evidence type="ECO:0000256" key="1">
    <source>
        <dbReference type="ARBA" id="ARBA00000968"/>
    </source>
</evidence>
<dbReference type="AlphaFoldDB" id="A0A9D2GSX2"/>
<evidence type="ECO:0000256" key="9">
    <source>
        <dbReference type="ARBA" id="ARBA00022737"/>
    </source>
</evidence>
<dbReference type="InterPro" id="IPR017938">
    <property type="entry name" value="Riboflavin_synthase-like_b-brl"/>
</dbReference>
<comment type="caution">
    <text evidence="13">The sequence shown here is derived from an EMBL/GenBank/DDBJ whole genome shotgun (WGS) entry which is preliminary data.</text>
</comment>
<dbReference type="GO" id="GO:0004746">
    <property type="term" value="F:riboflavin synthase activity"/>
    <property type="evidence" value="ECO:0007669"/>
    <property type="project" value="UniProtKB-UniRule"/>
</dbReference>
<evidence type="ECO:0000256" key="3">
    <source>
        <dbReference type="ARBA" id="ARBA00004887"/>
    </source>
</evidence>
<keyword evidence="7" id="KW-0686">Riboflavin biosynthesis</keyword>
<keyword evidence="8 13" id="KW-0808">Transferase</keyword>
<comment type="subunit">
    <text evidence="4">Homotrimer.</text>
</comment>
<name>A0A9D2GSX2_9BACT</name>
<evidence type="ECO:0000256" key="8">
    <source>
        <dbReference type="ARBA" id="ARBA00022679"/>
    </source>
</evidence>
<dbReference type="PANTHER" id="PTHR21098:SF12">
    <property type="entry name" value="RIBOFLAVIN SYNTHASE"/>
    <property type="match status" value="1"/>
</dbReference>
<organism evidence="13 14">
    <name type="scientific">Candidatus Mucispirillum faecigallinarum</name>
    <dbReference type="NCBI Taxonomy" id="2838699"/>
    <lineage>
        <taxon>Bacteria</taxon>
        <taxon>Pseudomonadati</taxon>
        <taxon>Deferribacterota</taxon>
        <taxon>Deferribacteres</taxon>
        <taxon>Deferribacterales</taxon>
        <taxon>Mucispirillaceae</taxon>
        <taxon>Mucispirillum</taxon>
    </lineage>
</organism>
<feature type="domain" description="Lumazine-binding" evidence="12">
    <location>
        <begin position="1"/>
        <end position="96"/>
    </location>
</feature>
<evidence type="ECO:0000256" key="6">
    <source>
        <dbReference type="ARBA" id="ARBA00013950"/>
    </source>
</evidence>
<dbReference type="Gene3D" id="2.40.30.20">
    <property type="match status" value="2"/>
</dbReference>
<comment type="pathway">
    <text evidence="3">Cofactor biosynthesis; riboflavin biosynthesis; riboflavin from 2-hydroxy-3-oxobutyl phosphate and 5-amino-6-(D-ribitylamino)uracil: step 2/2.</text>
</comment>
<dbReference type="InterPro" id="IPR023366">
    <property type="entry name" value="ATP_synth_asu-like_sf"/>
</dbReference>
<dbReference type="GO" id="GO:0009231">
    <property type="term" value="P:riboflavin biosynthetic process"/>
    <property type="evidence" value="ECO:0007669"/>
    <property type="project" value="UniProtKB-KW"/>
</dbReference>
<dbReference type="InterPro" id="IPR001783">
    <property type="entry name" value="Lumazine-bd"/>
</dbReference>
<feature type="repeat" description="Lumazine-binding" evidence="11">
    <location>
        <begin position="1"/>
        <end position="96"/>
    </location>
</feature>
<protein>
    <recommendedName>
        <fullName evidence="6 10">Riboflavin synthase</fullName>
        <ecNumber evidence="5 10">2.5.1.9</ecNumber>
    </recommendedName>
</protein>
<dbReference type="FunFam" id="2.40.30.20:FF:000003">
    <property type="entry name" value="Riboflavin synthase, alpha subunit"/>
    <property type="match status" value="1"/>
</dbReference>
<sequence length="211" mass="23129">MFTGIIEELGEITALIKGDKSMKLKVGCSKITQDLSLGDSVAVNGVCLTAVDFGSSFFEADISYETLAKTSLNNIKPGIKVNLERALTLSSRLGGHIVQGHVDCTGKIINITKYGDSYKLFISYPSQIDKYIVSKCSVAIDGISLTAADVKNNSFEVAVIPHTFENTNLKYKKNGDIVNLESDIIARYVEKMIYSDNKDEKLKSLILGFKR</sequence>
<dbReference type="EMBL" id="DXAQ01000086">
    <property type="protein sequence ID" value="HIZ89397.1"/>
    <property type="molecule type" value="Genomic_DNA"/>
</dbReference>
<keyword evidence="9" id="KW-0677">Repeat</keyword>
<evidence type="ECO:0000256" key="4">
    <source>
        <dbReference type="ARBA" id="ARBA00011233"/>
    </source>
</evidence>
<dbReference type="PROSITE" id="PS51177">
    <property type="entry name" value="LUMAZINE_BIND"/>
    <property type="match status" value="2"/>
</dbReference>
<dbReference type="PIRSF" id="PIRSF000498">
    <property type="entry name" value="Riboflavin_syn_A"/>
    <property type="match status" value="1"/>
</dbReference>
<evidence type="ECO:0000313" key="13">
    <source>
        <dbReference type="EMBL" id="HIZ89397.1"/>
    </source>
</evidence>
<dbReference type="NCBIfam" id="NF009566">
    <property type="entry name" value="PRK13020.1"/>
    <property type="match status" value="1"/>
</dbReference>
<evidence type="ECO:0000256" key="7">
    <source>
        <dbReference type="ARBA" id="ARBA00022619"/>
    </source>
</evidence>
<dbReference type="NCBIfam" id="NF006767">
    <property type="entry name" value="PRK09289.1"/>
    <property type="match status" value="1"/>
</dbReference>
<dbReference type="Pfam" id="PF00677">
    <property type="entry name" value="Lum_binding"/>
    <property type="match status" value="2"/>
</dbReference>
<comment type="function">
    <text evidence="2">Catalyzes the dismutation of two molecules of 6,7-dimethyl-8-ribityllumazine, resulting in the formation of riboflavin and 5-amino-6-(D-ribitylamino)uracil.</text>
</comment>
<evidence type="ECO:0000256" key="5">
    <source>
        <dbReference type="ARBA" id="ARBA00012827"/>
    </source>
</evidence>
<dbReference type="EC" id="2.5.1.9" evidence="5 10"/>
<evidence type="ECO:0000256" key="11">
    <source>
        <dbReference type="PROSITE-ProRule" id="PRU00524"/>
    </source>
</evidence>